<evidence type="ECO:0000313" key="2">
    <source>
        <dbReference type="EMBL" id="WNM23046.1"/>
    </source>
</evidence>
<evidence type="ECO:0000313" key="1">
    <source>
        <dbReference type="EMBL" id="WNM18996.1"/>
    </source>
</evidence>
<evidence type="ECO:0000313" key="3">
    <source>
        <dbReference type="Proteomes" id="UP001304515"/>
    </source>
</evidence>
<accession>A0AA96F328</accession>
<sequence>MKNYTLYILLVSIAFFSSCKKEEEKPKVIYETTQKTTSAVVVDTTKVLVADLPIHMDGTNYLLFPIGDLNFSKRMNYGSSSRNNSVSYTVSNYGEYEITGYLNNIKFKEIGKDTIYALTDKPVIIQSATYLKDHATKNKQQLLVYVLEDMDTNKDAKLDESDIKSLYISSIDGKNFTKLSTDFQELIDWKYLEANSSIYFRTAEDTNKNGEMDSSDKIYYSKVNLLDKEWKVETYNPAE</sequence>
<dbReference type="EMBL" id="CP134890">
    <property type="protein sequence ID" value="WNM23046.1"/>
    <property type="molecule type" value="Genomic_DNA"/>
</dbReference>
<dbReference type="KEGG" id="fcj:RN605_06695"/>
<dbReference type="PROSITE" id="PS51257">
    <property type="entry name" value="PROKAR_LIPOPROTEIN"/>
    <property type="match status" value="1"/>
</dbReference>
<dbReference type="RefSeq" id="WP_313323470.1">
    <property type="nucleotide sequence ID" value="NZ_CP134878.1"/>
</dbReference>
<gene>
    <name evidence="2" type="ORF">RN605_06695</name>
    <name evidence="1" type="ORF">RN608_13395</name>
</gene>
<dbReference type="AlphaFoldDB" id="A0AA96EVK6"/>
<organism evidence="1">
    <name type="scientific">Flavobacterium capsici</name>
    <dbReference type="NCBI Taxonomy" id="3075618"/>
    <lineage>
        <taxon>Bacteria</taxon>
        <taxon>Pseudomonadati</taxon>
        <taxon>Bacteroidota</taxon>
        <taxon>Flavobacteriia</taxon>
        <taxon>Flavobacteriales</taxon>
        <taxon>Flavobacteriaceae</taxon>
        <taxon>Flavobacterium</taxon>
    </lineage>
</organism>
<keyword evidence="3" id="KW-1185">Reference proteome</keyword>
<reference evidence="1 3" key="1">
    <citation type="submission" date="2023-09" db="EMBL/GenBank/DDBJ databases">
        <title>Flavobacterium sp. a novel bacteria isolate from Pepper rhizosphere.</title>
        <authorList>
            <person name="Peng Y."/>
            <person name="Lee J."/>
        </authorList>
    </citation>
    <scope>NUCLEOTIDE SEQUENCE</scope>
    <source>
        <strain evidence="1">PMR2A8</strain>
        <strain evidence="2 3">PMTSA4</strain>
    </source>
</reference>
<evidence type="ECO:0008006" key="4">
    <source>
        <dbReference type="Google" id="ProtNLM"/>
    </source>
</evidence>
<dbReference type="EMBL" id="CP134878">
    <property type="protein sequence ID" value="WNM18996.1"/>
    <property type="molecule type" value="Genomic_DNA"/>
</dbReference>
<accession>A0AA96EVK6</accession>
<protein>
    <recommendedName>
        <fullName evidence="4">Lipoprotein</fullName>
    </recommendedName>
</protein>
<proteinExistence type="predicted"/>
<dbReference type="Proteomes" id="UP001304515">
    <property type="component" value="Chromosome"/>
</dbReference>
<name>A0AA96EVK6_9FLAO</name>